<dbReference type="RefSeq" id="WP_130135303.1">
    <property type="nucleotide sequence ID" value="NZ_RQTE01000048.1"/>
</dbReference>
<organism evidence="2 3">
    <name type="scientific">Staphylococcus condimenti</name>
    <dbReference type="NCBI Taxonomy" id="70255"/>
    <lineage>
        <taxon>Bacteria</taxon>
        <taxon>Bacillati</taxon>
        <taxon>Bacillota</taxon>
        <taxon>Bacilli</taxon>
        <taxon>Bacillales</taxon>
        <taxon>Staphylococcaceae</taxon>
        <taxon>Staphylococcus</taxon>
    </lineage>
</organism>
<dbReference type="EMBL" id="RQTE01000048">
    <property type="protein sequence ID" value="RZI03755.1"/>
    <property type="molecule type" value="Genomic_DNA"/>
</dbReference>
<keyword evidence="1" id="KW-0812">Transmembrane</keyword>
<keyword evidence="1" id="KW-1133">Transmembrane helix</keyword>
<keyword evidence="1" id="KW-0472">Membrane</keyword>
<dbReference type="Proteomes" id="UP000293854">
    <property type="component" value="Unassembled WGS sequence"/>
</dbReference>
<name>A0A4Q7CRH4_9STAP</name>
<evidence type="ECO:0000256" key="1">
    <source>
        <dbReference type="SAM" id="Phobius"/>
    </source>
</evidence>
<reference evidence="2 3" key="1">
    <citation type="submission" date="2018-11" db="EMBL/GenBank/DDBJ databases">
        <title>Genomic profiling of Staphylococcus species from a Poultry farm system in KwaZulu-Natal, South Africa.</title>
        <authorList>
            <person name="Amoako D.G."/>
            <person name="Somboro A.M."/>
            <person name="Abia A.L.K."/>
            <person name="Bester L.A."/>
            <person name="Essack S.Y."/>
        </authorList>
    </citation>
    <scope>NUCLEOTIDE SEQUENCE [LARGE SCALE GENOMIC DNA]</scope>
    <source>
        <strain evidence="2 3">SA11</strain>
    </source>
</reference>
<proteinExistence type="predicted"/>
<accession>A0A4Q7CRH4</accession>
<dbReference type="AlphaFoldDB" id="A0A4Q7CRH4"/>
<protein>
    <submittedName>
        <fullName evidence="2">Uncharacterized protein</fullName>
    </submittedName>
</protein>
<gene>
    <name evidence="2" type="ORF">EIG99_02510</name>
</gene>
<comment type="caution">
    <text evidence="2">The sequence shown here is derived from an EMBL/GenBank/DDBJ whole genome shotgun (WGS) entry which is preliminary data.</text>
</comment>
<evidence type="ECO:0000313" key="3">
    <source>
        <dbReference type="Proteomes" id="UP000293854"/>
    </source>
</evidence>
<evidence type="ECO:0000313" key="2">
    <source>
        <dbReference type="EMBL" id="RZI03755.1"/>
    </source>
</evidence>
<feature type="transmembrane region" description="Helical" evidence="1">
    <location>
        <begin position="36"/>
        <end position="63"/>
    </location>
</feature>
<sequence length="73" mass="8277">MIIFMEIMVITIIALILEERVTKHGKMTRVQWFKRMATIGAIVVLITIGISFIQNIDAVIAGFKEGYSNYDSL</sequence>